<dbReference type="RefSeq" id="WP_171650599.1">
    <property type="nucleotide sequence ID" value="NZ_WHOD01000013.1"/>
</dbReference>
<dbReference type="Pfam" id="PF00903">
    <property type="entry name" value="Glyoxalase"/>
    <property type="match status" value="1"/>
</dbReference>
<sequence length="136" mass="15013">MAKHTPYIFSEDARSQAEFYTNALGGEIQSIMTFGQLPDANETNKDRILHLSLMAAGVNILMCDSVFEPIQHGNAIHLCLEFSTEEEAYEAFGKLAEGGNVKHPLGEAFWGALFGQIEDKFGVLWMITTEPKTGQS</sequence>
<accession>A0A972GXM4</accession>
<dbReference type="Proteomes" id="UP000641588">
    <property type="component" value="Unassembled WGS sequence"/>
</dbReference>
<keyword evidence="3" id="KW-1185">Reference proteome</keyword>
<dbReference type="InterPro" id="IPR028973">
    <property type="entry name" value="PhnB-like"/>
</dbReference>
<evidence type="ECO:0000313" key="3">
    <source>
        <dbReference type="Proteomes" id="UP000641588"/>
    </source>
</evidence>
<dbReference type="AlphaFoldDB" id="A0A972GXM4"/>
<dbReference type="SUPFAM" id="SSF54593">
    <property type="entry name" value="Glyoxalase/Bleomycin resistance protein/Dihydroxybiphenyl dioxygenase"/>
    <property type="match status" value="1"/>
</dbReference>
<comment type="caution">
    <text evidence="2">The sequence shown here is derived from an EMBL/GenBank/DDBJ whole genome shotgun (WGS) entry which is preliminary data.</text>
</comment>
<protein>
    <submittedName>
        <fullName evidence="2">VOC family protein</fullName>
    </submittedName>
</protein>
<name>A0A972GXM4_9BACL</name>
<feature type="domain" description="Glyoxalase/fosfomycin resistance/dioxygenase" evidence="1">
    <location>
        <begin position="8"/>
        <end position="127"/>
    </location>
</feature>
<dbReference type="InterPro" id="IPR004360">
    <property type="entry name" value="Glyas_Fos-R_dOase_dom"/>
</dbReference>
<dbReference type="PANTHER" id="PTHR33990:SF1">
    <property type="entry name" value="PROTEIN YJDN"/>
    <property type="match status" value="1"/>
</dbReference>
<evidence type="ECO:0000259" key="1">
    <source>
        <dbReference type="Pfam" id="PF00903"/>
    </source>
</evidence>
<dbReference type="Gene3D" id="3.10.180.10">
    <property type="entry name" value="2,3-Dihydroxybiphenyl 1,2-Dioxygenase, domain 1"/>
    <property type="match status" value="1"/>
</dbReference>
<dbReference type="CDD" id="cd06588">
    <property type="entry name" value="PhnB_like"/>
    <property type="match status" value="1"/>
</dbReference>
<dbReference type="InterPro" id="IPR029068">
    <property type="entry name" value="Glyas_Bleomycin-R_OHBP_Dase"/>
</dbReference>
<organism evidence="2 3">
    <name type="scientific">Paenibacillus foliorum</name>
    <dbReference type="NCBI Taxonomy" id="2654974"/>
    <lineage>
        <taxon>Bacteria</taxon>
        <taxon>Bacillati</taxon>
        <taxon>Bacillota</taxon>
        <taxon>Bacilli</taxon>
        <taxon>Bacillales</taxon>
        <taxon>Paenibacillaceae</taxon>
        <taxon>Paenibacillus</taxon>
    </lineage>
</organism>
<gene>
    <name evidence="2" type="ORF">GC093_04170</name>
</gene>
<dbReference type="PANTHER" id="PTHR33990">
    <property type="entry name" value="PROTEIN YJDN-RELATED"/>
    <property type="match status" value="1"/>
</dbReference>
<reference evidence="2" key="1">
    <citation type="submission" date="2019-10" db="EMBL/GenBank/DDBJ databases">
        <title>Description of Paenibacillus glebae sp. nov.</title>
        <authorList>
            <person name="Carlier A."/>
            <person name="Qi S."/>
        </authorList>
    </citation>
    <scope>NUCLEOTIDE SEQUENCE</scope>
    <source>
        <strain evidence="2">LMG 31456</strain>
    </source>
</reference>
<evidence type="ECO:0000313" key="2">
    <source>
        <dbReference type="EMBL" id="NOU92431.1"/>
    </source>
</evidence>
<dbReference type="EMBL" id="WHOD01000013">
    <property type="protein sequence ID" value="NOU92431.1"/>
    <property type="molecule type" value="Genomic_DNA"/>
</dbReference>
<proteinExistence type="predicted"/>